<evidence type="ECO:0000313" key="2">
    <source>
        <dbReference type="EMBL" id="OUR94163.1"/>
    </source>
</evidence>
<evidence type="ECO:0000313" key="3">
    <source>
        <dbReference type="Proteomes" id="UP000196531"/>
    </source>
</evidence>
<dbReference type="AlphaFoldDB" id="A0A1Y5F3S7"/>
<sequence length="836" mass="97774">MSLTSRQSRALKILALITLSLDSGASLHFICENTQVNNGVIDSYSSGQFISINSPHEFNNFRVYNLKKQSQYKKGLWQWTNKGKSFAVNLTKVMKGLPFKNLSVKLRYSTSESLAELKFSPILIKQKSHQSSFPKASIETLNPNLAIHQTWQLPKRVKAITSANFYIEYSEKYSMLTRVIQKLQSAFIKNTISCKRILKDPPFKQAIGKSSDLTNLPHLWPENLGPLKNSIQQLLIDGFLEEKIDLATLKNHAAYFLGVDLSKRLIQTHLKLERFTTSKFDLLFKQLRDTFANGLSNIANGRVKRIFSNERRQGKMLLDQTIDKSELAYDKLAYIPNEYINLDKISRVALYKKEENFYLYFFGNKSPSQIEVGPFKMQNLYWKVFQKNPGLCTKKTMRHLNEYERKSFVFKRAKILPVDEELIFFERKNKRYPLNEMIITNNCRGPGNFEFEWPGIVKGYFQIPRSIMDQWYQEYNKSNDTFDSLFVENRISKFYEEPFSKVATSRTLKDKVVSLWSKYFEKEYRWFSNNDFDSLINNCSITDINKDLLKETGAFTKTKITYDLGKIEYDQFPVETRLKSGYNRIKTPLIYVKTPCNDTEASVEAPKHFYPPKPFYDQNSLSYWKKKTCKIVPMNFFYYKDLLKYQVHLSKFEVDGVYVGQNREDNPRETTDYDQSLLTNTNFREAYDFKNAYAFKEAFISKSRDGKRINIKLTSKENLNLILANIDLSKLIEVSKSAEFKSKFRPWATDKVKGIYKLIGIKPFDLSSSYQDSNSDSLETYALFYDQDGTVVNHHRKDVGIEQWFLRYRKGKLILDLISHERITPVARIEINYLLD</sequence>
<organism evidence="2 3">
    <name type="scientific">Halobacteriovorax marinus</name>
    <dbReference type="NCBI Taxonomy" id="97084"/>
    <lineage>
        <taxon>Bacteria</taxon>
        <taxon>Pseudomonadati</taxon>
        <taxon>Bdellovibrionota</taxon>
        <taxon>Bacteriovoracia</taxon>
        <taxon>Bacteriovoracales</taxon>
        <taxon>Halobacteriovoraceae</taxon>
        <taxon>Halobacteriovorax</taxon>
    </lineage>
</organism>
<evidence type="ECO:0000256" key="1">
    <source>
        <dbReference type="SAM" id="SignalP"/>
    </source>
</evidence>
<reference evidence="3" key="1">
    <citation type="journal article" date="2017" name="Proc. Natl. Acad. Sci. U.S.A.">
        <title>Simulation of Deepwater Horizon oil plume reveals substrate specialization within a complex community of hydrocarbon-degraders.</title>
        <authorList>
            <person name="Hu P."/>
            <person name="Dubinsky E.A."/>
            <person name="Probst A.J."/>
            <person name="Wang J."/>
            <person name="Sieber C.M.K."/>
            <person name="Tom L.M."/>
            <person name="Gardinali P."/>
            <person name="Banfield J.F."/>
            <person name="Atlas R.M."/>
            <person name="Andersen G.L."/>
        </authorList>
    </citation>
    <scope>NUCLEOTIDE SEQUENCE [LARGE SCALE GENOMIC DNA]</scope>
</reference>
<gene>
    <name evidence="2" type="ORF">A9Q84_17825</name>
</gene>
<feature type="signal peptide" evidence="1">
    <location>
        <begin position="1"/>
        <end position="25"/>
    </location>
</feature>
<proteinExistence type="predicted"/>
<dbReference type="Proteomes" id="UP000196531">
    <property type="component" value="Unassembled WGS sequence"/>
</dbReference>
<comment type="caution">
    <text evidence="2">The sequence shown here is derived from an EMBL/GenBank/DDBJ whole genome shotgun (WGS) entry which is preliminary data.</text>
</comment>
<keyword evidence="1" id="KW-0732">Signal</keyword>
<dbReference type="EMBL" id="MAAO01000011">
    <property type="protein sequence ID" value="OUR94163.1"/>
    <property type="molecule type" value="Genomic_DNA"/>
</dbReference>
<protein>
    <submittedName>
        <fullName evidence="2">Uncharacterized protein</fullName>
    </submittedName>
</protein>
<accession>A0A1Y5F3S7</accession>
<feature type="chain" id="PRO_5013119584" evidence="1">
    <location>
        <begin position="26"/>
        <end position="836"/>
    </location>
</feature>
<name>A0A1Y5F3S7_9BACT</name>